<protein>
    <submittedName>
        <fullName evidence="1">Uncharacterized protein</fullName>
    </submittedName>
</protein>
<dbReference type="Proteomes" id="UP000724874">
    <property type="component" value="Unassembled WGS sequence"/>
</dbReference>
<dbReference type="OrthoDB" id="5945798at2759"/>
<dbReference type="EMBL" id="JADNYJ010000392">
    <property type="protein sequence ID" value="KAF8869916.1"/>
    <property type="molecule type" value="Genomic_DNA"/>
</dbReference>
<sequence length="191" mass="20815">MIRYPHLLFLSPVFRRAGAPVKSSIARTSSRPFGTSNIWCKGLDLVVVKVNVRRGKDGGIEVTDIKVEDFGSFGGVLSADKSEEKHDCKSPEPDEFFIERDLLQTKYPTHSKVLMTIPPKVLGQPLDPEGHSECILYGLAKARVVNDPDYPAAVPKPSGNSQSYVVKPMGDMGLGAFATRDIEAGDITLAE</sequence>
<dbReference type="AlphaFoldDB" id="A0A9P5TEK1"/>
<accession>A0A9P5TEK1</accession>
<reference evidence="1" key="1">
    <citation type="submission" date="2020-11" db="EMBL/GenBank/DDBJ databases">
        <authorList>
            <consortium name="DOE Joint Genome Institute"/>
            <person name="Ahrendt S."/>
            <person name="Riley R."/>
            <person name="Andreopoulos W."/>
            <person name="LaButti K."/>
            <person name="Pangilinan J."/>
            <person name="Ruiz-duenas F.J."/>
            <person name="Barrasa J.M."/>
            <person name="Sanchez-Garcia M."/>
            <person name="Camarero S."/>
            <person name="Miyauchi S."/>
            <person name="Serrano A."/>
            <person name="Linde D."/>
            <person name="Babiker R."/>
            <person name="Drula E."/>
            <person name="Ayuso-Fernandez I."/>
            <person name="Pacheco R."/>
            <person name="Padilla G."/>
            <person name="Ferreira P."/>
            <person name="Barriuso J."/>
            <person name="Kellner H."/>
            <person name="Castanera R."/>
            <person name="Alfaro M."/>
            <person name="Ramirez L."/>
            <person name="Pisabarro A.G."/>
            <person name="Kuo A."/>
            <person name="Tritt A."/>
            <person name="Lipzen A."/>
            <person name="He G."/>
            <person name="Yan M."/>
            <person name="Ng V."/>
            <person name="Cullen D."/>
            <person name="Martin F."/>
            <person name="Rosso M.-N."/>
            <person name="Henrissat B."/>
            <person name="Hibbett D."/>
            <person name="Martinez A.T."/>
            <person name="Grigoriev I.V."/>
        </authorList>
    </citation>
    <scope>NUCLEOTIDE SEQUENCE</scope>
    <source>
        <strain evidence="1">AH 44721</strain>
    </source>
</reference>
<keyword evidence="2" id="KW-1185">Reference proteome</keyword>
<gene>
    <name evidence="1" type="ORF">CPB84DRAFT_1855920</name>
</gene>
<evidence type="ECO:0000313" key="2">
    <source>
        <dbReference type="Proteomes" id="UP000724874"/>
    </source>
</evidence>
<name>A0A9P5TEK1_GYMJU</name>
<evidence type="ECO:0000313" key="1">
    <source>
        <dbReference type="EMBL" id="KAF8869916.1"/>
    </source>
</evidence>
<comment type="caution">
    <text evidence="1">The sequence shown here is derived from an EMBL/GenBank/DDBJ whole genome shotgun (WGS) entry which is preliminary data.</text>
</comment>
<proteinExistence type="predicted"/>
<organism evidence="1 2">
    <name type="scientific">Gymnopilus junonius</name>
    <name type="common">Spectacular rustgill mushroom</name>
    <name type="synonym">Gymnopilus spectabilis subsp. junonius</name>
    <dbReference type="NCBI Taxonomy" id="109634"/>
    <lineage>
        <taxon>Eukaryota</taxon>
        <taxon>Fungi</taxon>
        <taxon>Dikarya</taxon>
        <taxon>Basidiomycota</taxon>
        <taxon>Agaricomycotina</taxon>
        <taxon>Agaricomycetes</taxon>
        <taxon>Agaricomycetidae</taxon>
        <taxon>Agaricales</taxon>
        <taxon>Agaricineae</taxon>
        <taxon>Hymenogastraceae</taxon>
        <taxon>Gymnopilus</taxon>
    </lineage>
</organism>